<reference evidence="2 3" key="1">
    <citation type="journal article" date="2019" name="Commun. Biol.">
        <title>The bagworm genome reveals a unique fibroin gene that provides high tensile strength.</title>
        <authorList>
            <person name="Kono N."/>
            <person name="Nakamura H."/>
            <person name="Ohtoshi R."/>
            <person name="Tomita M."/>
            <person name="Numata K."/>
            <person name="Arakawa K."/>
        </authorList>
    </citation>
    <scope>NUCLEOTIDE SEQUENCE [LARGE SCALE GENOMIC DNA]</scope>
</reference>
<dbReference type="Proteomes" id="UP000299102">
    <property type="component" value="Unassembled WGS sequence"/>
</dbReference>
<proteinExistence type="predicted"/>
<evidence type="ECO:0000313" key="3">
    <source>
        <dbReference type="Proteomes" id="UP000299102"/>
    </source>
</evidence>
<evidence type="ECO:0000256" key="1">
    <source>
        <dbReference type="SAM" id="MobiDB-lite"/>
    </source>
</evidence>
<organism evidence="2 3">
    <name type="scientific">Eumeta variegata</name>
    <name type="common">Bagworm moth</name>
    <name type="synonym">Eumeta japonica</name>
    <dbReference type="NCBI Taxonomy" id="151549"/>
    <lineage>
        <taxon>Eukaryota</taxon>
        <taxon>Metazoa</taxon>
        <taxon>Ecdysozoa</taxon>
        <taxon>Arthropoda</taxon>
        <taxon>Hexapoda</taxon>
        <taxon>Insecta</taxon>
        <taxon>Pterygota</taxon>
        <taxon>Neoptera</taxon>
        <taxon>Endopterygota</taxon>
        <taxon>Lepidoptera</taxon>
        <taxon>Glossata</taxon>
        <taxon>Ditrysia</taxon>
        <taxon>Tineoidea</taxon>
        <taxon>Psychidae</taxon>
        <taxon>Oiketicinae</taxon>
        <taxon>Eumeta</taxon>
    </lineage>
</organism>
<accession>A0A4C1VDQ6</accession>
<dbReference type="EMBL" id="BGZK01000326">
    <property type="protein sequence ID" value="GBP36946.1"/>
    <property type="molecule type" value="Genomic_DNA"/>
</dbReference>
<sequence>MQCRSIQIFPFQDDSEVNPHPASATTRAHLPDPGRCSENSRSQHTPTYSRPAIFDAHFTSLRQEAGVRSSAAAAT</sequence>
<protein>
    <submittedName>
        <fullName evidence="2">Uncharacterized protein</fullName>
    </submittedName>
</protein>
<evidence type="ECO:0000313" key="2">
    <source>
        <dbReference type="EMBL" id="GBP36946.1"/>
    </source>
</evidence>
<comment type="caution">
    <text evidence="2">The sequence shown here is derived from an EMBL/GenBank/DDBJ whole genome shotgun (WGS) entry which is preliminary data.</text>
</comment>
<name>A0A4C1VDQ6_EUMVA</name>
<gene>
    <name evidence="2" type="ORF">EVAR_96939_1</name>
</gene>
<feature type="compositionally biased region" description="Polar residues" evidence="1">
    <location>
        <begin position="37"/>
        <end position="48"/>
    </location>
</feature>
<feature type="region of interest" description="Disordered" evidence="1">
    <location>
        <begin position="1"/>
        <end position="50"/>
    </location>
</feature>
<keyword evidence="3" id="KW-1185">Reference proteome</keyword>
<dbReference type="AlphaFoldDB" id="A0A4C1VDQ6"/>